<dbReference type="Proteomes" id="UP000682733">
    <property type="component" value="Unassembled WGS sequence"/>
</dbReference>
<name>A0A815GJU1_9BILA</name>
<dbReference type="Proteomes" id="UP000677228">
    <property type="component" value="Unassembled WGS sequence"/>
</dbReference>
<dbReference type="AlphaFoldDB" id="A0A815GJU1"/>
<keyword evidence="6" id="KW-1185">Reference proteome</keyword>
<dbReference type="OrthoDB" id="204305at2759"/>
<evidence type="ECO:0000256" key="1">
    <source>
        <dbReference type="SAM" id="Phobius"/>
    </source>
</evidence>
<keyword evidence="1" id="KW-0812">Transmembrane</keyword>
<protein>
    <submittedName>
        <fullName evidence="3">Uncharacterized protein</fullName>
    </submittedName>
</protein>
<keyword evidence="1" id="KW-1133">Transmembrane helix</keyword>
<dbReference type="EMBL" id="CAJNOK010021652">
    <property type="protein sequence ID" value="CAF1335471.1"/>
    <property type="molecule type" value="Genomic_DNA"/>
</dbReference>
<reference evidence="3" key="1">
    <citation type="submission" date="2021-02" db="EMBL/GenBank/DDBJ databases">
        <authorList>
            <person name="Nowell W R."/>
        </authorList>
    </citation>
    <scope>NUCLEOTIDE SEQUENCE</scope>
</reference>
<dbReference type="Proteomes" id="UP000663829">
    <property type="component" value="Unassembled WGS sequence"/>
</dbReference>
<accession>A0A815GJU1</accession>
<comment type="caution">
    <text evidence="3">The sequence shown here is derived from an EMBL/GenBank/DDBJ whole genome shotgun (WGS) entry which is preliminary data.</text>
</comment>
<dbReference type="EMBL" id="CAJOBA010043277">
    <property type="protein sequence ID" value="CAF4146838.1"/>
    <property type="molecule type" value="Genomic_DNA"/>
</dbReference>
<evidence type="ECO:0000313" key="4">
    <source>
        <dbReference type="EMBL" id="CAF4146838.1"/>
    </source>
</evidence>
<keyword evidence="1" id="KW-0472">Membrane</keyword>
<dbReference type="EMBL" id="CAJOBC010057663">
    <property type="protein sequence ID" value="CAF4198651.1"/>
    <property type="molecule type" value="Genomic_DNA"/>
</dbReference>
<feature type="transmembrane region" description="Helical" evidence="1">
    <location>
        <begin position="21"/>
        <end position="41"/>
    </location>
</feature>
<evidence type="ECO:0000313" key="6">
    <source>
        <dbReference type="Proteomes" id="UP000663829"/>
    </source>
</evidence>
<evidence type="ECO:0000313" key="2">
    <source>
        <dbReference type="EMBL" id="CAF1335471.1"/>
    </source>
</evidence>
<organism evidence="3 6">
    <name type="scientific">Didymodactylos carnosus</name>
    <dbReference type="NCBI Taxonomy" id="1234261"/>
    <lineage>
        <taxon>Eukaryota</taxon>
        <taxon>Metazoa</taxon>
        <taxon>Spiralia</taxon>
        <taxon>Gnathifera</taxon>
        <taxon>Rotifera</taxon>
        <taxon>Eurotatoria</taxon>
        <taxon>Bdelloidea</taxon>
        <taxon>Philodinida</taxon>
        <taxon>Philodinidae</taxon>
        <taxon>Didymodactylos</taxon>
    </lineage>
</organism>
<sequence>MRINEWYNNYKLLLMIIRKNILFITQTLLVLNIFLIIYYIAQRSERQKDITGLSWSCRHLPYNTTTSLCNSFATFRGPKQKVFSLSVFGPREESSFTHERNLDYLKLFFTEVNELFPNWLVRIYYDDQSTLTLNDINLFECLYPYVDFCNINQILPNSRYVSGRIWRFLPIEDLLVDIVNIRDLDSPITKREQLAVNYWLNNTTKSFHIMRDHKHHLSAIQAGMWGVRRTSTQPILLDKIKNSTLIKNYKSLMADEDFLADHLWKRIRDKNDIVVHDSFYCFKHGEKECLTFPSERPSDKENCFVGCWRPCCLE</sequence>
<evidence type="ECO:0000313" key="3">
    <source>
        <dbReference type="EMBL" id="CAF1339205.1"/>
    </source>
</evidence>
<proteinExistence type="predicted"/>
<evidence type="ECO:0000313" key="5">
    <source>
        <dbReference type="EMBL" id="CAF4198651.1"/>
    </source>
</evidence>
<dbReference type="Proteomes" id="UP000681722">
    <property type="component" value="Unassembled WGS sequence"/>
</dbReference>
<gene>
    <name evidence="3" type="ORF">GPM918_LOCUS30345</name>
    <name evidence="2" type="ORF">OVA965_LOCUS30089</name>
    <name evidence="5" type="ORF">SRO942_LOCUS30953</name>
    <name evidence="4" type="ORF">TMI583_LOCUS30887</name>
</gene>
<dbReference type="EMBL" id="CAJNOQ010014308">
    <property type="protein sequence ID" value="CAF1339205.1"/>
    <property type="molecule type" value="Genomic_DNA"/>
</dbReference>